<accession>A0A4U3MG39</accession>
<keyword evidence="1" id="KW-0378">Hydrolase</keyword>
<sequence length="86" mass="9702">MDESSVRFIGNATTLIRHNGFTVLTDPNFMHRGQRAHLGYGITTRRLHDPAIDGSKLSPLDAVVLSHLHDDHWDRTARDGLERITT</sequence>
<dbReference type="InterPro" id="IPR036866">
    <property type="entry name" value="RibonucZ/Hydroxyglut_hydro"/>
</dbReference>
<dbReference type="PANTHER" id="PTHR15032">
    <property type="entry name" value="N-ACYL-PHOSPHATIDYLETHANOLAMINE-HYDROLYZING PHOSPHOLIPASE D"/>
    <property type="match status" value="1"/>
</dbReference>
<protein>
    <submittedName>
        <fullName evidence="1">MBL fold metallo-hydrolase</fullName>
    </submittedName>
</protein>
<organism evidence="1 2">
    <name type="scientific">Herbidospora galbida</name>
    <dbReference type="NCBI Taxonomy" id="2575442"/>
    <lineage>
        <taxon>Bacteria</taxon>
        <taxon>Bacillati</taxon>
        <taxon>Actinomycetota</taxon>
        <taxon>Actinomycetes</taxon>
        <taxon>Streptosporangiales</taxon>
        <taxon>Streptosporangiaceae</taxon>
        <taxon>Herbidospora</taxon>
    </lineage>
</organism>
<dbReference type="GO" id="GO:0070292">
    <property type="term" value="P:N-acylphosphatidylethanolamine metabolic process"/>
    <property type="evidence" value="ECO:0007669"/>
    <property type="project" value="TreeGrafter"/>
</dbReference>
<proteinExistence type="predicted"/>
<dbReference type="GO" id="GO:0005737">
    <property type="term" value="C:cytoplasm"/>
    <property type="evidence" value="ECO:0007669"/>
    <property type="project" value="TreeGrafter"/>
</dbReference>
<dbReference type="Pfam" id="PF13483">
    <property type="entry name" value="Lactamase_B_3"/>
    <property type="match status" value="1"/>
</dbReference>
<reference evidence="1 2" key="1">
    <citation type="submission" date="2019-04" db="EMBL/GenBank/DDBJ databases">
        <title>Herbidospora sp. NEAU-GS14.nov., a novel actinomycete isolated from soil.</title>
        <authorList>
            <person name="Han L."/>
        </authorList>
    </citation>
    <scope>NUCLEOTIDE SEQUENCE [LARGE SCALE GENOMIC DNA]</scope>
    <source>
        <strain evidence="1 2">NEAU-GS14</strain>
    </source>
</reference>
<gene>
    <name evidence="1" type="ORF">FDA94_13845</name>
</gene>
<dbReference type="RefSeq" id="WP_137247464.1">
    <property type="nucleotide sequence ID" value="NZ_SZQA01000011.1"/>
</dbReference>
<dbReference type="EMBL" id="SZQA01000011">
    <property type="protein sequence ID" value="TKK88378.1"/>
    <property type="molecule type" value="Genomic_DNA"/>
</dbReference>
<dbReference type="Gene3D" id="3.60.15.10">
    <property type="entry name" value="Ribonuclease Z/Hydroxyacylglutathione hydrolase-like"/>
    <property type="match status" value="1"/>
</dbReference>
<dbReference type="Proteomes" id="UP000308705">
    <property type="component" value="Unassembled WGS sequence"/>
</dbReference>
<keyword evidence="2" id="KW-1185">Reference proteome</keyword>
<name>A0A4U3MG39_9ACTN</name>
<dbReference type="AlphaFoldDB" id="A0A4U3MG39"/>
<dbReference type="GO" id="GO:0070290">
    <property type="term" value="F:N-acylphosphatidylethanolamine-specific phospholipase D activity"/>
    <property type="evidence" value="ECO:0007669"/>
    <property type="project" value="TreeGrafter"/>
</dbReference>
<evidence type="ECO:0000313" key="2">
    <source>
        <dbReference type="Proteomes" id="UP000308705"/>
    </source>
</evidence>
<dbReference type="OrthoDB" id="3204284at2"/>
<evidence type="ECO:0000313" key="1">
    <source>
        <dbReference type="EMBL" id="TKK88378.1"/>
    </source>
</evidence>
<dbReference type="SUPFAM" id="SSF56281">
    <property type="entry name" value="Metallo-hydrolase/oxidoreductase"/>
    <property type="match status" value="1"/>
</dbReference>
<dbReference type="GO" id="GO:0070291">
    <property type="term" value="P:N-acylethanolamine metabolic process"/>
    <property type="evidence" value="ECO:0007669"/>
    <property type="project" value="TreeGrafter"/>
</dbReference>
<dbReference type="PANTHER" id="PTHR15032:SF32">
    <property type="entry name" value="METALLO-BETA-LACTAMASE DOMAIN-CONTAINING PROTEIN"/>
    <property type="match status" value="1"/>
</dbReference>
<comment type="caution">
    <text evidence="1">The sequence shown here is derived from an EMBL/GenBank/DDBJ whole genome shotgun (WGS) entry which is preliminary data.</text>
</comment>